<comment type="similarity">
    <text evidence="1">Belongs to the LOB domain-containing protein family.</text>
</comment>
<dbReference type="PANTHER" id="PTHR31301:SF21">
    <property type="entry name" value="LOB DOMAIN-CONTAINING PROTEIN 27-RELATED"/>
    <property type="match status" value="1"/>
</dbReference>
<dbReference type="Proteomes" id="UP000001514">
    <property type="component" value="Unassembled WGS sequence"/>
</dbReference>
<dbReference type="EMBL" id="GL377639">
    <property type="protein sequence ID" value="EFJ12456.1"/>
    <property type="molecule type" value="Genomic_DNA"/>
</dbReference>
<dbReference type="EMBL" id="GL377570">
    <property type="protein sequence ID" value="EFJ34109.1"/>
    <property type="molecule type" value="Genomic_DNA"/>
</dbReference>
<sequence>TSQACAACKFQRRKCPVDCPLAPYFPAEANQRFLSCKRLFGVSNMLRFLRDADPADKEETMKSLIYEAEVRDKDPVHGCYGIISQLTERVRGLQRELELTRS</sequence>
<dbReference type="GO" id="GO:0001216">
    <property type="term" value="F:DNA-binding transcription activator activity"/>
    <property type="evidence" value="ECO:0000318"/>
    <property type="project" value="GO_Central"/>
</dbReference>
<dbReference type="InterPro" id="IPR004883">
    <property type="entry name" value="LOB"/>
</dbReference>
<dbReference type="PROSITE" id="PS50891">
    <property type="entry name" value="LOB"/>
    <property type="match status" value="1"/>
</dbReference>
<gene>
    <name evidence="3" type="ORF">SELMODRAFT_49261</name>
    <name evidence="4" type="ORF">SELMODRAFT_69621</name>
</gene>
<feature type="non-terminal residue" evidence="4">
    <location>
        <position position="1"/>
    </location>
</feature>
<dbReference type="KEGG" id="smo:SELMODRAFT_49261"/>
<name>D8R2Q3_SELML</name>
<evidence type="ECO:0000259" key="2">
    <source>
        <dbReference type="PROSITE" id="PS50891"/>
    </source>
</evidence>
<dbReference type="OMA" id="DSNCELA"/>
<dbReference type="eggNOG" id="ENOG502QTUX">
    <property type="taxonomic scope" value="Eukaryota"/>
</dbReference>
<evidence type="ECO:0000313" key="4">
    <source>
        <dbReference type="EMBL" id="EFJ34109.1"/>
    </source>
</evidence>
<dbReference type="HOGENOM" id="CLU_058353_6_1_1"/>
<protein>
    <recommendedName>
        <fullName evidence="2">LOB domain-containing protein</fullName>
    </recommendedName>
</protein>
<evidence type="ECO:0000313" key="5">
    <source>
        <dbReference type="Proteomes" id="UP000001514"/>
    </source>
</evidence>
<dbReference type="OrthoDB" id="1893065at2759"/>
<reference evidence="4 5" key="1">
    <citation type="journal article" date="2011" name="Science">
        <title>The Selaginella genome identifies genetic changes associated with the evolution of vascular plants.</title>
        <authorList>
            <person name="Banks J.A."/>
            <person name="Nishiyama T."/>
            <person name="Hasebe M."/>
            <person name="Bowman J.L."/>
            <person name="Gribskov M."/>
            <person name="dePamphilis C."/>
            <person name="Albert V.A."/>
            <person name="Aono N."/>
            <person name="Aoyama T."/>
            <person name="Ambrose B.A."/>
            <person name="Ashton N.W."/>
            <person name="Axtell M.J."/>
            <person name="Barker E."/>
            <person name="Barker M.S."/>
            <person name="Bennetzen J.L."/>
            <person name="Bonawitz N.D."/>
            <person name="Chapple C."/>
            <person name="Cheng C."/>
            <person name="Correa L.G."/>
            <person name="Dacre M."/>
            <person name="DeBarry J."/>
            <person name="Dreyer I."/>
            <person name="Elias M."/>
            <person name="Engstrom E.M."/>
            <person name="Estelle M."/>
            <person name="Feng L."/>
            <person name="Finet C."/>
            <person name="Floyd S.K."/>
            <person name="Frommer W.B."/>
            <person name="Fujita T."/>
            <person name="Gramzow L."/>
            <person name="Gutensohn M."/>
            <person name="Harholt J."/>
            <person name="Hattori M."/>
            <person name="Heyl A."/>
            <person name="Hirai T."/>
            <person name="Hiwatashi Y."/>
            <person name="Ishikawa M."/>
            <person name="Iwata M."/>
            <person name="Karol K.G."/>
            <person name="Koehler B."/>
            <person name="Kolukisaoglu U."/>
            <person name="Kubo M."/>
            <person name="Kurata T."/>
            <person name="Lalonde S."/>
            <person name="Li K."/>
            <person name="Li Y."/>
            <person name="Litt A."/>
            <person name="Lyons E."/>
            <person name="Manning G."/>
            <person name="Maruyama T."/>
            <person name="Michael T.P."/>
            <person name="Mikami K."/>
            <person name="Miyazaki S."/>
            <person name="Morinaga S."/>
            <person name="Murata T."/>
            <person name="Mueller-Roeber B."/>
            <person name="Nelson D.R."/>
            <person name="Obara M."/>
            <person name="Oguri Y."/>
            <person name="Olmstead R.G."/>
            <person name="Onodera N."/>
            <person name="Petersen B.L."/>
            <person name="Pils B."/>
            <person name="Prigge M."/>
            <person name="Rensing S.A."/>
            <person name="Riano-Pachon D.M."/>
            <person name="Roberts A.W."/>
            <person name="Sato Y."/>
            <person name="Scheller H.V."/>
            <person name="Schulz B."/>
            <person name="Schulz C."/>
            <person name="Shakirov E.V."/>
            <person name="Shibagaki N."/>
            <person name="Shinohara N."/>
            <person name="Shippen D.E."/>
            <person name="Soerensen I."/>
            <person name="Sotooka R."/>
            <person name="Sugimoto N."/>
            <person name="Sugita M."/>
            <person name="Sumikawa N."/>
            <person name="Tanurdzic M."/>
            <person name="Theissen G."/>
            <person name="Ulvskov P."/>
            <person name="Wakazuki S."/>
            <person name="Weng J.K."/>
            <person name="Willats W.W."/>
            <person name="Wipf D."/>
            <person name="Wolf P.G."/>
            <person name="Yang L."/>
            <person name="Zimmer A.D."/>
            <person name="Zhu Q."/>
            <person name="Mitros T."/>
            <person name="Hellsten U."/>
            <person name="Loque D."/>
            <person name="Otillar R."/>
            <person name="Salamov A."/>
            <person name="Schmutz J."/>
            <person name="Shapiro H."/>
            <person name="Lindquist E."/>
            <person name="Lucas S."/>
            <person name="Rokhsar D."/>
            <person name="Grigoriev I.V."/>
        </authorList>
    </citation>
    <scope>NUCLEOTIDE SEQUENCE [LARGE SCALE GENOMIC DNA]</scope>
</reference>
<accession>D8R2Q3</accession>
<dbReference type="Gramene" id="EFJ12456">
    <property type="protein sequence ID" value="EFJ12456"/>
    <property type="gene ID" value="SELMODRAFT_49261"/>
</dbReference>
<keyword evidence="5" id="KW-1185">Reference proteome</keyword>
<dbReference type="Gramene" id="EFJ34109">
    <property type="protein sequence ID" value="EFJ34109"/>
    <property type="gene ID" value="SELMODRAFT_69621"/>
</dbReference>
<organism evidence="5">
    <name type="scientific">Selaginella moellendorffii</name>
    <name type="common">Spikemoss</name>
    <dbReference type="NCBI Taxonomy" id="88036"/>
    <lineage>
        <taxon>Eukaryota</taxon>
        <taxon>Viridiplantae</taxon>
        <taxon>Streptophyta</taxon>
        <taxon>Embryophyta</taxon>
        <taxon>Tracheophyta</taxon>
        <taxon>Lycopodiopsida</taxon>
        <taxon>Selaginellales</taxon>
        <taxon>Selaginellaceae</taxon>
        <taxon>Selaginella</taxon>
    </lineage>
</organism>
<evidence type="ECO:0000313" key="3">
    <source>
        <dbReference type="EMBL" id="EFJ12456.1"/>
    </source>
</evidence>
<dbReference type="AlphaFoldDB" id="D8R2Q3"/>
<dbReference type="GO" id="GO:0005634">
    <property type="term" value="C:nucleus"/>
    <property type="evidence" value="ECO:0000318"/>
    <property type="project" value="GO_Central"/>
</dbReference>
<dbReference type="KEGG" id="smo:SELMODRAFT_69621"/>
<dbReference type="InParanoid" id="D8R2Q3"/>
<dbReference type="GO" id="GO:0006355">
    <property type="term" value="P:regulation of DNA-templated transcription"/>
    <property type="evidence" value="ECO:0000318"/>
    <property type="project" value="GO_Central"/>
</dbReference>
<dbReference type="PANTHER" id="PTHR31301">
    <property type="entry name" value="LOB DOMAIN-CONTAINING PROTEIN 4-RELATED"/>
    <property type="match status" value="1"/>
</dbReference>
<feature type="domain" description="LOB" evidence="2">
    <location>
        <begin position="3"/>
        <end position="102"/>
    </location>
</feature>
<feature type="non-terminal residue" evidence="4">
    <location>
        <position position="102"/>
    </location>
</feature>
<dbReference type="Pfam" id="PF03195">
    <property type="entry name" value="LOB"/>
    <property type="match status" value="1"/>
</dbReference>
<proteinExistence type="inferred from homology"/>
<evidence type="ECO:0000256" key="1">
    <source>
        <dbReference type="ARBA" id="ARBA00005474"/>
    </source>
</evidence>